<dbReference type="CDD" id="cd00122">
    <property type="entry name" value="MBD"/>
    <property type="match status" value="1"/>
</dbReference>
<evidence type="ECO:0000259" key="5">
    <source>
        <dbReference type="PROSITE" id="PS50158"/>
    </source>
</evidence>
<keyword evidence="1" id="KW-0862">Zinc</keyword>
<dbReference type="PROSITE" id="PS50158">
    <property type="entry name" value="ZF_CCHC"/>
    <property type="match status" value="1"/>
</dbReference>
<proteinExistence type="predicted"/>
<dbReference type="InterPro" id="IPR001878">
    <property type="entry name" value="Znf_CCHC"/>
</dbReference>
<feature type="signal peptide" evidence="4">
    <location>
        <begin position="1"/>
        <end position="17"/>
    </location>
</feature>
<dbReference type="InterPro" id="IPR001739">
    <property type="entry name" value="Methyl_CpG_DNA-bd"/>
</dbReference>
<feature type="domain" description="CCHC-type" evidence="5">
    <location>
        <begin position="418"/>
        <end position="431"/>
    </location>
</feature>
<dbReference type="GO" id="GO:0008270">
    <property type="term" value="F:zinc ion binding"/>
    <property type="evidence" value="ECO:0007669"/>
    <property type="project" value="UniProtKB-KW"/>
</dbReference>
<evidence type="ECO:0000313" key="8">
    <source>
        <dbReference type="Proteomes" id="UP000014500"/>
    </source>
</evidence>
<feature type="region of interest" description="Disordered" evidence="3">
    <location>
        <begin position="430"/>
        <end position="465"/>
    </location>
</feature>
<evidence type="ECO:0008006" key="9">
    <source>
        <dbReference type="Google" id="ProtNLM"/>
    </source>
</evidence>
<evidence type="ECO:0000256" key="4">
    <source>
        <dbReference type="SAM" id="SignalP"/>
    </source>
</evidence>
<organism evidence="7 8">
    <name type="scientific">Strigamia maritima</name>
    <name type="common">European centipede</name>
    <name type="synonym">Geophilus maritimus</name>
    <dbReference type="NCBI Taxonomy" id="126957"/>
    <lineage>
        <taxon>Eukaryota</taxon>
        <taxon>Metazoa</taxon>
        <taxon>Ecdysozoa</taxon>
        <taxon>Arthropoda</taxon>
        <taxon>Myriapoda</taxon>
        <taxon>Chilopoda</taxon>
        <taxon>Pleurostigmophora</taxon>
        <taxon>Geophilomorpha</taxon>
        <taxon>Linotaeniidae</taxon>
        <taxon>Strigamia</taxon>
    </lineage>
</organism>
<dbReference type="Gene3D" id="3.30.890.10">
    <property type="entry name" value="Methyl-cpg-binding Protein 2, Chain A"/>
    <property type="match status" value="1"/>
</dbReference>
<dbReference type="SMART" id="SM00343">
    <property type="entry name" value="ZnF_C2HC"/>
    <property type="match status" value="1"/>
</dbReference>
<dbReference type="STRING" id="126957.T1IY94"/>
<keyword evidence="1" id="KW-0479">Metal-binding</keyword>
<feature type="domain" description="MBD" evidence="6">
    <location>
        <begin position="661"/>
        <end position="734"/>
    </location>
</feature>
<dbReference type="Pfam" id="PF00098">
    <property type="entry name" value="zf-CCHC"/>
    <property type="match status" value="1"/>
</dbReference>
<dbReference type="HOGENOM" id="CLU_415230_0_0_1"/>
<evidence type="ECO:0000256" key="2">
    <source>
        <dbReference type="SAM" id="Coils"/>
    </source>
</evidence>
<evidence type="ECO:0000256" key="1">
    <source>
        <dbReference type="PROSITE-ProRule" id="PRU00047"/>
    </source>
</evidence>
<evidence type="ECO:0000313" key="7">
    <source>
        <dbReference type="EnsemblMetazoa" id="SMAR006200-PA"/>
    </source>
</evidence>
<dbReference type="eggNOG" id="KOG0017">
    <property type="taxonomic scope" value="Eukaryota"/>
</dbReference>
<dbReference type="PANTHER" id="PTHR47592">
    <property type="entry name" value="PBF68 PROTEIN"/>
    <property type="match status" value="1"/>
</dbReference>
<dbReference type="Proteomes" id="UP000014500">
    <property type="component" value="Unassembled WGS sequence"/>
</dbReference>
<dbReference type="EMBL" id="AFFK01020224">
    <property type="status" value="NOT_ANNOTATED_CDS"/>
    <property type="molecule type" value="Genomic_DNA"/>
</dbReference>
<keyword evidence="8" id="KW-1185">Reference proteome</keyword>
<dbReference type="InterPro" id="IPR016177">
    <property type="entry name" value="DNA-bd_dom_sf"/>
</dbReference>
<keyword evidence="4" id="KW-0732">Signal</keyword>
<evidence type="ECO:0000259" key="6">
    <source>
        <dbReference type="PROSITE" id="PS50982"/>
    </source>
</evidence>
<keyword evidence="2" id="KW-0175">Coiled coil</keyword>
<feature type="coiled-coil region" evidence="2">
    <location>
        <begin position="295"/>
        <end position="322"/>
    </location>
</feature>
<dbReference type="Pfam" id="PF22936">
    <property type="entry name" value="Pol_BBD"/>
    <property type="match status" value="1"/>
</dbReference>
<dbReference type="SUPFAM" id="SSF57756">
    <property type="entry name" value="Retrovirus zinc finger-like domains"/>
    <property type="match status" value="1"/>
</dbReference>
<dbReference type="InterPro" id="IPR036875">
    <property type="entry name" value="Znf_CCHC_sf"/>
</dbReference>
<reference evidence="8" key="1">
    <citation type="submission" date="2011-05" db="EMBL/GenBank/DDBJ databases">
        <authorList>
            <person name="Richards S.R."/>
            <person name="Qu J."/>
            <person name="Jiang H."/>
            <person name="Jhangiani S.N."/>
            <person name="Agravi P."/>
            <person name="Goodspeed R."/>
            <person name="Gross S."/>
            <person name="Mandapat C."/>
            <person name="Jackson L."/>
            <person name="Mathew T."/>
            <person name="Pu L."/>
            <person name="Thornton R."/>
            <person name="Saada N."/>
            <person name="Wilczek-Boney K.B."/>
            <person name="Lee S."/>
            <person name="Kovar C."/>
            <person name="Wu Y."/>
            <person name="Scherer S.E."/>
            <person name="Worley K.C."/>
            <person name="Muzny D.M."/>
            <person name="Gibbs R."/>
        </authorList>
    </citation>
    <scope>NUCLEOTIDE SEQUENCE</scope>
    <source>
        <strain evidence="8">Brora</strain>
    </source>
</reference>
<dbReference type="EnsemblMetazoa" id="SMAR006200-RA">
    <property type="protein sequence ID" value="SMAR006200-PA"/>
    <property type="gene ID" value="SMAR006200"/>
</dbReference>
<keyword evidence="1" id="KW-0863">Zinc-finger</keyword>
<feature type="region of interest" description="Disordered" evidence="3">
    <location>
        <begin position="732"/>
        <end position="763"/>
    </location>
</feature>
<dbReference type="PhylomeDB" id="T1IY94"/>
<evidence type="ECO:0000256" key="3">
    <source>
        <dbReference type="SAM" id="MobiDB-lite"/>
    </source>
</evidence>
<dbReference type="SMART" id="SM00391">
    <property type="entry name" value="MBD"/>
    <property type="match status" value="1"/>
</dbReference>
<feature type="chain" id="PRO_5004579692" description="CCHC-type domain-containing protein" evidence="4">
    <location>
        <begin position="18"/>
        <end position="794"/>
    </location>
</feature>
<dbReference type="PROSITE" id="PS50982">
    <property type="entry name" value="MBD"/>
    <property type="match status" value="1"/>
</dbReference>
<reference evidence="7" key="2">
    <citation type="submission" date="2015-02" db="UniProtKB">
        <authorList>
            <consortium name="EnsemblMetazoa"/>
        </authorList>
    </citation>
    <scope>IDENTIFICATION</scope>
</reference>
<feature type="compositionally biased region" description="Basic residues" evidence="3">
    <location>
        <begin position="445"/>
        <end position="456"/>
    </location>
</feature>
<dbReference type="PANTHER" id="PTHR47592:SF31">
    <property type="entry name" value="ZINC FINGER, CCHC-TYPE-RELATED"/>
    <property type="match status" value="1"/>
</dbReference>
<dbReference type="Pfam" id="PF01429">
    <property type="entry name" value="MBD"/>
    <property type="match status" value="1"/>
</dbReference>
<dbReference type="Gene3D" id="4.10.60.10">
    <property type="entry name" value="Zinc finger, CCHC-type"/>
    <property type="match status" value="1"/>
</dbReference>
<name>T1IY94_STRMM</name>
<sequence>MLLQVISSFWTIIYVSLTQFKEDNAVLSDYNHSQAVVINLEVISSSKQIRGHSQCHCHYTRGHTSNFEAYDNSFHAHSSREAIAQCCARIEQDRFGRDLAYNSGGSRLLARGQKFRLFHQNSKNGFSLIFDRLKHSFATKTVPRTRADHYNVQLVAEDGFNPGTCEKLLKISLNIMSAKDITKSAATGVNKLDRTNYLQWTIDVQLLLEEKELWKFARDKQVEPLATASAAERDKYKKDKNKSRAIVLQCLVPRLQPAAMKHDTTEAVWAHLKKIFEPSSIAREASLVEEFYSMRRHENEELDSFMARLDKAEDDMVAANDKLKPEGHIKAYLMISRIGKEFEHQIQSIYQWKKGEFTYDNVRTALLAESNRRRLVETSDKNLEAATAYASSLKGQSVKSEVNSANSSDRAYLQSIVCFNCGTNGHFARDCAKPKAQRGGQQPRGRSRGRGRRQGRRAPNLAPESQMTKQAWFAKAAGKPAVIQAPRACSANIQNGKMEWFLDTCVSHHVCGDRNLFCEFEELKPMKLELGEGSSSITGRGTVELSVKIKNVVNVISLESVYYVKGFKRNLISVGKIDQAKFNVHIYNNCLKVYKSDSKICSLYGKLDDWLYKVQGPVQFRSANLGSSFDAKSNVNLTKPENCCSETGSMGKFESHAVSVHVWHQRIAVPNKPGWEREEVQRQSGATKGQWDIYFYAPGRRFPLRSRPEIREYCEKTLNVPYNPDEFSWKPTEAPIDTVSPVDTDNEGETQTMTRENDNADSDTECYTVRVYLAEVKEPSTFEEAMASPEKDEC</sequence>
<dbReference type="AlphaFoldDB" id="T1IY94"/>
<accession>T1IY94</accession>
<protein>
    <recommendedName>
        <fullName evidence="9">CCHC-type domain-containing protein</fullName>
    </recommendedName>
</protein>
<dbReference type="GO" id="GO:0003677">
    <property type="term" value="F:DNA binding"/>
    <property type="evidence" value="ECO:0007669"/>
    <property type="project" value="InterPro"/>
</dbReference>
<dbReference type="Pfam" id="PF14223">
    <property type="entry name" value="Retrotran_gag_2"/>
    <property type="match status" value="1"/>
</dbReference>
<dbReference type="SUPFAM" id="SSF54171">
    <property type="entry name" value="DNA-binding domain"/>
    <property type="match status" value="1"/>
</dbReference>
<dbReference type="InterPro" id="IPR054722">
    <property type="entry name" value="PolX-like_BBD"/>
</dbReference>